<dbReference type="InterPro" id="IPR006027">
    <property type="entry name" value="NusB_RsmB_TIM44"/>
</dbReference>
<feature type="binding site" evidence="6">
    <location>
        <position position="404"/>
    </location>
    <ligand>
        <name>S-adenosyl-L-methionine</name>
        <dbReference type="ChEBI" id="CHEBI:59789"/>
    </ligand>
</feature>
<dbReference type="Proteomes" id="UP000291832">
    <property type="component" value="Unassembled WGS sequence"/>
</dbReference>
<protein>
    <submittedName>
        <fullName evidence="9">16S rRNA (Cytosine967-C5)-methyltransferase</fullName>
    </submittedName>
</protein>
<dbReference type="InterPro" id="IPR001678">
    <property type="entry name" value="MeTrfase_RsmB-F_NOP2_dom"/>
</dbReference>
<keyword evidence="10" id="KW-1185">Reference proteome</keyword>
<dbReference type="Gene3D" id="1.10.940.10">
    <property type="entry name" value="NusB-like"/>
    <property type="match status" value="1"/>
</dbReference>
<dbReference type="SUPFAM" id="SSF48013">
    <property type="entry name" value="NusB-like"/>
    <property type="match status" value="1"/>
</dbReference>
<evidence type="ECO:0000256" key="1">
    <source>
        <dbReference type="ARBA" id="ARBA00007494"/>
    </source>
</evidence>
<evidence type="ECO:0000259" key="8">
    <source>
        <dbReference type="PROSITE" id="PS51686"/>
    </source>
</evidence>
<name>A0A4Q7TKL5_9MICO</name>
<evidence type="ECO:0000256" key="2">
    <source>
        <dbReference type="ARBA" id="ARBA00022603"/>
    </source>
</evidence>
<dbReference type="InterPro" id="IPR023267">
    <property type="entry name" value="RCMT"/>
</dbReference>
<organism evidence="9 10">
    <name type="scientific">Leucobacter luti</name>
    <dbReference type="NCBI Taxonomy" id="340320"/>
    <lineage>
        <taxon>Bacteria</taxon>
        <taxon>Bacillati</taxon>
        <taxon>Actinomycetota</taxon>
        <taxon>Actinomycetes</taxon>
        <taxon>Micrococcales</taxon>
        <taxon>Microbacteriaceae</taxon>
        <taxon>Leucobacter</taxon>
    </lineage>
</organism>
<evidence type="ECO:0000256" key="4">
    <source>
        <dbReference type="ARBA" id="ARBA00022691"/>
    </source>
</evidence>
<dbReference type="SUPFAM" id="SSF53335">
    <property type="entry name" value="S-adenosyl-L-methionine-dependent methyltransferases"/>
    <property type="match status" value="1"/>
</dbReference>
<feature type="compositionally biased region" description="Basic and acidic residues" evidence="7">
    <location>
        <begin position="1"/>
        <end position="12"/>
    </location>
</feature>
<gene>
    <name evidence="9" type="ORF">EV139_2896</name>
</gene>
<comment type="caution">
    <text evidence="9">The sequence shown here is derived from an EMBL/GenBank/DDBJ whole genome shotgun (WGS) entry which is preliminary data.</text>
</comment>
<feature type="binding site" evidence="6">
    <location>
        <position position="378"/>
    </location>
    <ligand>
        <name>S-adenosyl-L-methionine</name>
        <dbReference type="ChEBI" id="CHEBI:59789"/>
    </ligand>
</feature>
<dbReference type="GO" id="GO:0006355">
    <property type="term" value="P:regulation of DNA-templated transcription"/>
    <property type="evidence" value="ECO:0007669"/>
    <property type="project" value="InterPro"/>
</dbReference>
<dbReference type="InterPro" id="IPR049560">
    <property type="entry name" value="MeTrfase_RsmB-F_NOP2_cat"/>
</dbReference>
<dbReference type="Pfam" id="PF01029">
    <property type="entry name" value="NusB"/>
    <property type="match status" value="1"/>
</dbReference>
<evidence type="ECO:0000256" key="5">
    <source>
        <dbReference type="ARBA" id="ARBA00022884"/>
    </source>
</evidence>
<evidence type="ECO:0000313" key="9">
    <source>
        <dbReference type="EMBL" id="RZT61144.1"/>
    </source>
</evidence>
<evidence type="ECO:0000256" key="6">
    <source>
        <dbReference type="PROSITE-ProRule" id="PRU01023"/>
    </source>
</evidence>
<evidence type="ECO:0000313" key="10">
    <source>
        <dbReference type="Proteomes" id="UP000291832"/>
    </source>
</evidence>
<dbReference type="GO" id="GO:0003723">
    <property type="term" value="F:RNA binding"/>
    <property type="evidence" value="ECO:0007669"/>
    <property type="project" value="UniProtKB-UniRule"/>
</dbReference>
<feature type="active site" description="Nucleophile" evidence="6">
    <location>
        <position position="475"/>
    </location>
</feature>
<feature type="domain" description="SAM-dependent MTase RsmB/NOP-type" evidence="8">
    <location>
        <begin position="241"/>
        <end position="542"/>
    </location>
</feature>
<dbReference type="GO" id="GO:0008173">
    <property type="term" value="F:RNA methyltransferase activity"/>
    <property type="evidence" value="ECO:0007669"/>
    <property type="project" value="InterPro"/>
</dbReference>
<dbReference type="Gene3D" id="3.40.50.150">
    <property type="entry name" value="Vaccinia Virus protein VP39"/>
    <property type="match status" value="1"/>
</dbReference>
<accession>A0A4Q7TKL5</accession>
<dbReference type="PRINTS" id="PR02008">
    <property type="entry name" value="RCMTFAMILY"/>
</dbReference>
<keyword evidence="5 6" id="KW-0694">RNA-binding</keyword>
<dbReference type="InterPro" id="IPR029063">
    <property type="entry name" value="SAM-dependent_MTases_sf"/>
</dbReference>
<evidence type="ECO:0000256" key="3">
    <source>
        <dbReference type="ARBA" id="ARBA00022679"/>
    </source>
</evidence>
<dbReference type="GO" id="GO:0001510">
    <property type="term" value="P:RNA methylation"/>
    <property type="evidence" value="ECO:0007669"/>
    <property type="project" value="InterPro"/>
</dbReference>
<comment type="similarity">
    <text evidence="1 6">Belongs to the class I-like SAM-binding methyltransferase superfamily. RsmB/NOP family.</text>
</comment>
<reference evidence="9 10" key="1">
    <citation type="journal article" date="2015" name="Stand. Genomic Sci.">
        <title>Genomic Encyclopedia of Bacterial and Archaeal Type Strains, Phase III: the genomes of soil and plant-associated and newly described type strains.</title>
        <authorList>
            <person name="Whitman W.B."/>
            <person name="Woyke T."/>
            <person name="Klenk H.P."/>
            <person name="Zhou Y."/>
            <person name="Lilburn T.G."/>
            <person name="Beck B.J."/>
            <person name="De Vos P."/>
            <person name="Vandamme P."/>
            <person name="Eisen J.A."/>
            <person name="Garrity G."/>
            <person name="Hugenholtz P."/>
            <person name="Kyrpides N.C."/>
        </authorList>
    </citation>
    <scope>NUCLEOTIDE SEQUENCE [LARGE SCALE GENOMIC DNA]</scope>
    <source>
        <strain evidence="9 10">RF6</strain>
    </source>
</reference>
<dbReference type="InterPro" id="IPR018314">
    <property type="entry name" value="RsmB/NOL1/NOP2-like_CS"/>
</dbReference>
<keyword evidence="4 6" id="KW-0949">S-adenosyl-L-methionine</keyword>
<feature type="binding site" evidence="6">
    <location>
        <begin position="353"/>
        <end position="359"/>
    </location>
    <ligand>
        <name>S-adenosyl-L-methionine</name>
        <dbReference type="ChEBI" id="CHEBI:59789"/>
    </ligand>
</feature>
<dbReference type="PROSITE" id="PS51686">
    <property type="entry name" value="SAM_MT_RSMB_NOP"/>
    <property type="match status" value="1"/>
</dbReference>
<dbReference type="Pfam" id="PF01189">
    <property type="entry name" value="Methyltr_RsmB-F"/>
    <property type="match status" value="1"/>
</dbReference>
<dbReference type="InterPro" id="IPR035926">
    <property type="entry name" value="NusB-like_sf"/>
</dbReference>
<dbReference type="AlphaFoldDB" id="A0A4Q7TKL5"/>
<dbReference type="EMBL" id="SHKI01000007">
    <property type="protein sequence ID" value="RZT61144.1"/>
    <property type="molecule type" value="Genomic_DNA"/>
</dbReference>
<keyword evidence="2 6" id="KW-0489">Methyltransferase</keyword>
<dbReference type="PANTHER" id="PTHR22807:SF53">
    <property type="entry name" value="RIBOSOMAL RNA SMALL SUBUNIT METHYLTRANSFERASE B-RELATED"/>
    <property type="match status" value="1"/>
</dbReference>
<feature type="region of interest" description="Disordered" evidence="7">
    <location>
        <begin position="1"/>
        <end position="60"/>
    </location>
</feature>
<proteinExistence type="inferred from homology"/>
<evidence type="ECO:0000256" key="7">
    <source>
        <dbReference type="SAM" id="MobiDB-lite"/>
    </source>
</evidence>
<dbReference type="PANTHER" id="PTHR22807">
    <property type="entry name" value="NOP2 YEAST -RELATED NOL1/NOP2/FMU SUN DOMAIN-CONTAINING"/>
    <property type="match status" value="1"/>
</dbReference>
<feature type="compositionally biased region" description="Gly residues" evidence="7">
    <location>
        <begin position="16"/>
        <end position="41"/>
    </location>
</feature>
<dbReference type="CDD" id="cd02440">
    <property type="entry name" value="AdoMet_MTases"/>
    <property type="match status" value="1"/>
</dbReference>
<dbReference type="PROSITE" id="PS01153">
    <property type="entry name" value="NOL1_NOP2_SUN"/>
    <property type="match status" value="1"/>
</dbReference>
<sequence length="542" mass="57037">MSPADRGDRGENQRGGNSGGGGNSRGGGHQRGGNARGGQGRGSQARGAQGRGDRARQGAPRARISAARLVAYDVLRDVDEREAYANLALPSRIRDADLDGRDAGLATELVAGALRWRGRYDRIIELAAGRAIAEIDPRTRNVLRLGVHQLLGMRTADHAAVNESVELQRRVANQNAAGFVNGVLRTVGRSTNEEWDAAISEAARTPDEALAARTSHPAWVLRALRDALRAEGREAELAALLAADNDAPRVSLAVLPGSELTPEEAAAAMAPSDGDGSLDDAVVGDGEAVPALRAVGPSPLGLELSGGDPSRAIAAIREPEGVVRVQDQGSQLAALALTRLRPVRAGERWLDLCAGPGGKTAVLGAEALLGGATVRANEVSEHRAELVRRSTVAVSEAVEVVSHDGREPAAYGDEQFDRILVDAPCTGLGALRRRPEARWRKQPSDLPQLTGLQTELLDAAVAHLAPGGVLAYVTCSPHLAETRIAVERLLARTPGLTELDARAAIRGVARGQIDIAGESLSAQLWPHRHGTDAMFVALFTRE</sequence>
<feature type="binding site" evidence="6">
    <location>
        <position position="422"/>
    </location>
    <ligand>
        <name>S-adenosyl-L-methionine</name>
        <dbReference type="ChEBI" id="CHEBI:59789"/>
    </ligand>
</feature>
<keyword evidence="3 6" id="KW-0808">Transferase</keyword>